<evidence type="ECO:0000313" key="2">
    <source>
        <dbReference type="EMBL" id="OAT29086.1"/>
    </source>
</evidence>
<keyword evidence="1" id="KW-0472">Membrane</keyword>
<dbReference type="Pfam" id="PF19942">
    <property type="entry name" value="DUF6404"/>
    <property type="match status" value="1"/>
</dbReference>
<organism evidence="2 3">
    <name type="scientific">Buttiauxella brennerae ATCC 51605</name>
    <dbReference type="NCBI Taxonomy" id="1354251"/>
    <lineage>
        <taxon>Bacteria</taxon>
        <taxon>Pseudomonadati</taxon>
        <taxon>Pseudomonadota</taxon>
        <taxon>Gammaproteobacteria</taxon>
        <taxon>Enterobacterales</taxon>
        <taxon>Enterobacteriaceae</taxon>
        <taxon>Buttiauxella</taxon>
    </lineage>
</organism>
<dbReference type="RefSeq" id="WP_064561380.1">
    <property type="nucleotide sequence ID" value="NZ_LXER01000032.1"/>
</dbReference>
<dbReference type="PATRIC" id="fig|1354251.4.peg.3845"/>
<dbReference type="InterPro" id="IPR045644">
    <property type="entry name" value="DUF6404"/>
</dbReference>
<name>A0A1B7II13_9ENTR</name>
<accession>A0A1B7II13</accession>
<gene>
    <name evidence="2" type="ORF">M975_3734</name>
</gene>
<sequence length="115" mass="13790">MDFEAKKQRALNLLAQTGMWKSTYSPLYVNFLWRFNFRCRPPHFVPFYMTFLNFSLYFGVLWGGIMWFLQWRHDGDSAEGILLKILSAGVTFGLIMTMYYALSRWYYKLPAWEDV</sequence>
<evidence type="ECO:0000313" key="3">
    <source>
        <dbReference type="Proteomes" id="UP000078410"/>
    </source>
</evidence>
<reference evidence="2 3" key="1">
    <citation type="submission" date="2016-04" db="EMBL/GenBank/DDBJ databases">
        <title>ATOL: Assembling a taxonomically balanced genome-scale reconstruction of the evolutionary history of the Enterobacteriaceae.</title>
        <authorList>
            <person name="Plunkett G.III."/>
            <person name="Neeno-Eckwall E.C."/>
            <person name="Glasner J.D."/>
            <person name="Perna N.T."/>
        </authorList>
    </citation>
    <scope>NUCLEOTIDE SEQUENCE [LARGE SCALE GENOMIC DNA]</scope>
    <source>
        <strain evidence="2 3">ATCC 51605</strain>
    </source>
</reference>
<feature type="transmembrane region" description="Helical" evidence="1">
    <location>
        <begin position="44"/>
        <end position="69"/>
    </location>
</feature>
<evidence type="ECO:0000256" key="1">
    <source>
        <dbReference type="SAM" id="Phobius"/>
    </source>
</evidence>
<feature type="transmembrane region" description="Helical" evidence="1">
    <location>
        <begin position="81"/>
        <end position="102"/>
    </location>
</feature>
<comment type="caution">
    <text evidence="2">The sequence shown here is derived from an EMBL/GenBank/DDBJ whole genome shotgun (WGS) entry which is preliminary data.</text>
</comment>
<dbReference type="EMBL" id="LXER01000032">
    <property type="protein sequence ID" value="OAT29086.1"/>
    <property type="molecule type" value="Genomic_DNA"/>
</dbReference>
<keyword evidence="1" id="KW-1133">Transmembrane helix</keyword>
<keyword evidence="3" id="KW-1185">Reference proteome</keyword>
<keyword evidence="1" id="KW-0812">Transmembrane</keyword>
<dbReference type="Proteomes" id="UP000078410">
    <property type="component" value="Unassembled WGS sequence"/>
</dbReference>
<dbReference type="OrthoDB" id="7870117at2"/>
<proteinExistence type="predicted"/>
<protein>
    <submittedName>
        <fullName evidence="2">Uncharacterized protein</fullName>
    </submittedName>
</protein>
<dbReference type="AlphaFoldDB" id="A0A1B7II13"/>